<dbReference type="Pfam" id="PF03178">
    <property type="entry name" value="CPSF_A"/>
    <property type="match status" value="1"/>
</dbReference>
<dbReference type="HOGENOM" id="CLU_003246_0_1_1"/>
<dbReference type="InterPro" id="IPR058543">
    <property type="entry name" value="Beta-prop_RSE1/DDB1/CPSF1_2nd"/>
</dbReference>
<keyword evidence="4" id="KW-0508">mRNA splicing</keyword>
<dbReference type="AlphaFoldDB" id="G8YKT7"/>
<dbReference type="Proteomes" id="UP000005222">
    <property type="component" value="Chromosome F"/>
</dbReference>
<dbReference type="FunFam" id="2.130.10.10:FF:001143">
    <property type="entry name" value="Pre-mRNA-splicing factor rse-1, putative"/>
    <property type="match status" value="1"/>
</dbReference>
<comment type="subcellular location">
    <subcellularLocation>
        <location evidence="1">Nucleus</location>
    </subcellularLocation>
</comment>
<dbReference type="STRING" id="559304.G8YKT7"/>
<name>G8YKT7_PICSO</name>
<dbReference type="eggNOG" id="KOG1898">
    <property type="taxonomic scope" value="Eukaryota"/>
</dbReference>
<keyword evidence="3" id="KW-0747">Spliceosome</keyword>
<evidence type="ECO:0000259" key="7">
    <source>
        <dbReference type="Pfam" id="PF03178"/>
    </source>
</evidence>
<dbReference type="Gene3D" id="2.130.10.10">
    <property type="entry name" value="YVTN repeat-like/Quinoprotein amine dehydrogenase"/>
    <property type="match status" value="3"/>
</dbReference>
<dbReference type="Pfam" id="PF23726">
    <property type="entry name" value="Beta-prop_RSE1_2nd"/>
    <property type="match status" value="1"/>
</dbReference>
<evidence type="ECO:0000256" key="1">
    <source>
        <dbReference type="ARBA" id="ARBA00004123"/>
    </source>
</evidence>
<evidence type="ECO:0000256" key="6">
    <source>
        <dbReference type="ARBA" id="ARBA00038266"/>
    </source>
</evidence>
<dbReference type="Pfam" id="PF10433">
    <property type="entry name" value="Beta-prop_RSE1_1st"/>
    <property type="match status" value="1"/>
</dbReference>
<dbReference type="OrthoDB" id="436637at2759"/>
<dbReference type="EMBL" id="FO082054">
    <property type="protein sequence ID" value="CCE88671.1"/>
    <property type="molecule type" value="Genomic_DNA"/>
</dbReference>
<dbReference type="OMA" id="PRATGHW"/>
<feature type="domain" description="RSE1/DDB1/CPSF1 first beta-propeller" evidence="8">
    <location>
        <begin position="24"/>
        <end position="373"/>
    </location>
</feature>
<dbReference type="GO" id="GO:0008380">
    <property type="term" value="P:RNA splicing"/>
    <property type="evidence" value="ECO:0007669"/>
    <property type="project" value="UniProtKB-KW"/>
</dbReference>
<evidence type="ECO:0000313" key="11">
    <source>
        <dbReference type="Proteomes" id="UP000005222"/>
    </source>
</evidence>
<dbReference type="PANTHER" id="PTHR10644">
    <property type="entry name" value="DNA REPAIR/RNA PROCESSING CPSF FAMILY"/>
    <property type="match status" value="1"/>
</dbReference>
<dbReference type="InterPro" id="IPR036322">
    <property type="entry name" value="WD40_repeat_dom_sf"/>
</dbReference>
<comment type="similarity">
    <text evidence="6">Belongs to the RSE1 family.</text>
</comment>
<keyword evidence="11" id="KW-1185">Reference proteome</keyword>
<evidence type="ECO:0000256" key="2">
    <source>
        <dbReference type="ARBA" id="ARBA00022664"/>
    </source>
</evidence>
<reference evidence="10 11" key="1">
    <citation type="journal article" date="2012" name="G3 (Bethesda)">
        <title>Pichia sorbitophila, an interspecies yeast hybrid reveals early steps of genome resolution following polyploidization.</title>
        <authorList>
            <person name="Leh Louis V."/>
            <person name="Despons L."/>
            <person name="Friedrich A."/>
            <person name="Martin T."/>
            <person name="Durrens P."/>
            <person name="Casaregola S."/>
            <person name="Neuveglise C."/>
            <person name="Fairhead C."/>
            <person name="Marck C."/>
            <person name="Cruz J.A."/>
            <person name="Straub M.L."/>
            <person name="Kugler V."/>
            <person name="Sacerdot C."/>
            <person name="Uzunov Z."/>
            <person name="Thierry A."/>
            <person name="Weiss S."/>
            <person name="Bleykasten C."/>
            <person name="De Montigny J."/>
            <person name="Jacques N."/>
            <person name="Jung P."/>
            <person name="Lemaire M."/>
            <person name="Mallet S."/>
            <person name="Morel G."/>
            <person name="Richard G.F."/>
            <person name="Sarkar A."/>
            <person name="Savel G."/>
            <person name="Schacherer J."/>
            <person name="Seret M.L."/>
            <person name="Talla E."/>
            <person name="Samson G."/>
            <person name="Jubin C."/>
            <person name="Poulain J."/>
            <person name="Vacherie B."/>
            <person name="Barbe V."/>
            <person name="Pelletier E."/>
            <person name="Sherman D.J."/>
            <person name="Westhof E."/>
            <person name="Weissenbach J."/>
            <person name="Baret P.V."/>
            <person name="Wincker P."/>
            <person name="Gaillardin C."/>
            <person name="Dujon B."/>
            <person name="Souciet J.L."/>
        </authorList>
    </citation>
    <scope>NUCLEOTIDE SEQUENCE [LARGE SCALE GENOMIC DNA]</scope>
    <source>
        <strain evidence="11">ATCC MYA-4447 / BCRC 22081 / CBS 7064 / NBRC 10061 / NRRL Y-12695</strain>
    </source>
</reference>
<dbReference type="SUPFAM" id="SSF50978">
    <property type="entry name" value="WD40 repeat-like"/>
    <property type="match status" value="1"/>
</dbReference>
<keyword evidence="5" id="KW-0539">Nucleus</keyword>
<evidence type="ECO:0000259" key="8">
    <source>
        <dbReference type="Pfam" id="PF10433"/>
    </source>
</evidence>
<dbReference type="InterPro" id="IPR018846">
    <property type="entry name" value="Beta-prop_RSE1/DDB1/CPSF1_1st"/>
</dbReference>
<evidence type="ECO:0000256" key="3">
    <source>
        <dbReference type="ARBA" id="ARBA00022728"/>
    </source>
</evidence>
<keyword evidence="2" id="KW-0507">mRNA processing</keyword>
<evidence type="ECO:0000256" key="5">
    <source>
        <dbReference type="ARBA" id="ARBA00023242"/>
    </source>
</evidence>
<accession>G8YKT7</accession>
<dbReference type="GO" id="GO:0006397">
    <property type="term" value="P:mRNA processing"/>
    <property type="evidence" value="ECO:0007669"/>
    <property type="project" value="UniProtKB-KW"/>
</dbReference>
<dbReference type="InterPro" id="IPR004871">
    <property type="entry name" value="RSE1/DDB1/CPSF1_C"/>
</dbReference>
<sequence>MLIDNESLYLYNITLKRPSYAISSVTGQFSGTKKVQEICIATSLTIELWRPNIDTGKLDKICVHNVFSVIQSLEKVRLTGSQKDYLVVTSDSGKLAILQYDTGRNRLVTVFQEPHSKTGFRRNTPGPYLLTDPQNRAILIGALERNKLIYKVHSDDKGGMQISSPLESQIRHTITLAMCALDTGYENPVFVAIEAEYGALDSKEYSIDSQAHQTLLFTSYELDQGLNHVVRRVVNNKLPISATHLIPLPSPVGGVLICCESYAIYERFDYKRLYLPFPIRQGTENTVIINHVFQKFKKSNYLILAQTQLGDCLKFSLHYNDEREQLDDITVSYFDTIPVSNSLNILRSGFLFANTAHGNKLFYQFEKLGEEDNDLTLRCSDHYEQMTTIDHSKREFKPKGLENLALVDVMDSLNPVTDATLLETRMSESPDPLINLVTLSSRFIKILTHGMPVNQLVTSPLPIHPSLIFTTKKFNESVNDDYLVISSELSSQTLVLSIGEVVEEVSDSEFVTNQPTIHVQQTGKSSIVQVFSNGIRSIRHIKNGDEEIKKTTDWYPPAGISVIKASGNNTQLIIGMSNREVCYFEIDSADDQLIEYQERLEVSGGSISSLAILSSKDPEKRSSHAIIGSSDETIQVVSLKRHNCLSIVALQALSSKSTSILMINHNDSVYVHIGMENGLYVRTMIDEVSGKLSDTRIKFLGSKSVRLSPIKVPGNSGEENGILALSSRPWYGYFAEGRFKLSPLINCSLTHGTSFYAEDISGEGIVGISESNLVILTIGSSDDDVSDDTKGSFKDDFTSREVKLRYLPKKMIIENNTEENNRSWIYVLESESGIRAPFIPTKLAEGEEIIDNTDDKAIDQDYYDVFGYEHKNGSWASCIQVFDYKLNKIVKTIEFSNDERILSSCEIKFNSSDSSSYLIVGTTRNSFDKNAKHYLYTFKVAGSRNSSHSQKGQKTLLFIHKTESEFAPLAMIEFNNRLLIGTKNLLRLYDIGHKQLLRKASSSIDYFENIIKLAYMGGNRIMAADASMSSTFVKYDQVENQFFPLADDVMKRKITSMCPLDYDTIVGGDKFGNVFVSRIPEFLSKQVDQDWGLIRHQDSYLNGAASRLKNLCEFYSGDIPTSFSKGSLILGSEESIFYTGLMGTVGALIPLVTKNEVQFFIELEAELRSYFDYNFDNFDEQKNGHNLLGKDHLKHRSYYNPVKNVIDGDLIERFSEVSYNNKIRIANKLDRTPKDIDKKISEIRNRSAF</sequence>
<dbReference type="InParanoid" id="G8YKT7"/>
<protein>
    <submittedName>
        <fullName evidence="10">Piso0_001448 protein</fullName>
    </submittedName>
</protein>
<feature type="domain" description="RSE1/DDB1/CPSF1 second beta-propeller" evidence="9">
    <location>
        <begin position="455"/>
        <end position="778"/>
    </location>
</feature>
<evidence type="ECO:0000259" key="9">
    <source>
        <dbReference type="Pfam" id="PF23726"/>
    </source>
</evidence>
<proteinExistence type="inferred from homology"/>
<evidence type="ECO:0000313" key="10">
    <source>
        <dbReference type="EMBL" id="CCE88671.1"/>
    </source>
</evidence>
<evidence type="ECO:0000256" key="4">
    <source>
        <dbReference type="ARBA" id="ARBA00023187"/>
    </source>
</evidence>
<gene>
    <name evidence="10" type="primary">Piso0_001448</name>
    <name evidence="10" type="ORF">GNLVRS01_PISO0F06627g</name>
</gene>
<dbReference type="InterPro" id="IPR015943">
    <property type="entry name" value="WD40/YVTN_repeat-like_dom_sf"/>
</dbReference>
<dbReference type="GO" id="GO:0005681">
    <property type="term" value="C:spliceosomal complex"/>
    <property type="evidence" value="ECO:0007669"/>
    <property type="project" value="UniProtKB-KW"/>
</dbReference>
<organism evidence="10 11">
    <name type="scientific">Pichia sorbitophila (strain ATCC MYA-4447 / BCRC 22081 / CBS 7064 / NBRC 10061 / NRRL Y-12695)</name>
    <name type="common">Hybrid yeast</name>
    <dbReference type="NCBI Taxonomy" id="559304"/>
    <lineage>
        <taxon>Eukaryota</taxon>
        <taxon>Fungi</taxon>
        <taxon>Dikarya</taxon>
        <taxon>Ascomycota</taxon>
        <taxon>Saccharomycotina</taxon>
        <taxon>Pichiomycetes</taxon>
        <taxon>Debaryomycetaceae</taxon>
        <taxon>Millerozyma</taxon>
    </lineage>
</organism>
<dbReference type="InterPro" id="IPR050358">
    <property type="entry name" value="RSE1/DDB1/CFT1"/>
</dbReference>
<feature type="domain" description="RSE1/DDB1/CPSF1 C-terminal" evidence="7">
    <location>
        <begin position="876"/>
        <end position="1215"/>
    </location>
</feature>
<dbReference type="GO" id="GO:0003676">
    <property type="term" value="F:nucleic acid binding"/>
    <property type="evidence" value="ECO:0007669"/>
    <property type="project" value="InterPro"/>
</dbReference>
<dbReference type="FunCoup" id="G8YKT7">
    <property type="interactions" value="2199"/>
</dbReference>